<dbReference type="GO" id="GO:0003700">
    <property type="term" value="F:DNA-binding transcription factor activity"/>
    <property type="evidence" value="ECO:0007669"/>
    <property type="project" value="InterPro"/>
</dbReference>
<accession>A0A5P1F2H6</accession>
<gene>
    <name evidence="1" type="ORF">A4U43_C05F35740</name>
</gene>
<evidence type="ECO:0008006" key="3">
    <source>
        <dbReference type="Google" id="ProtNLM"/>
    </source>
</evidence>
<dbReference type="PANTHER" id="PTHR45950">
    <property type="entry name" value="HOMEOBOX-LEUCINE ZIPPER PROTEIN ATHB-14"/>
    <property type="match status" value="1"/>
</dbReference>
<evidence type="ECO:0000313" key="2">
    <source>
        <dbReference type="Proteomes" id="UP000243459"/>
    </source>
</evidence>
<proteinExistence type="predicted"/>
<dbReference type="AlphaFoldDB" id="A0A5P1F2H6"/>
<dbReference type="Proteomes" id="UP000243459">
    <property type="component" value="Chromosome 5"/>
</dbReference>
<sequence>MEEALNHIRQIAKETSDEIAYGGVRQPAVLRTFSQRLSKGFNDAVSGFTDDGWSLLGSDGVEDVTIMINSSPNKLFGSHANSSIFSPIGGGILCAKILGCITSQQSFNREWRQSTNSLLSLRFRIHIDLYLGNDCCLFITLIDKILDKFMQSPSNEISVVSNGVVKISEPNTEPLGTK</sequence>
<dbReference type="EMBL" id="CM007385">
    <property type="protein sequence ID" value="ONK70630.1"/>
    <property type="molecule type" value="Genomic_DNA"/>
</dbReference>
<name>A0A5P1F2H6_ASPOF</name>
<organism evidence="1 2">
    <name type="scientific">Asparagus officinalis</name>
    <name type="common">Garden asparagus</name>
    <dbReference type="NCBI Taxonomy" id="4686"/>
    <lineage>
        <taxon>Eukaryota</taxon>
        <taxon>Viridiplantae</taxon>
        <taxon>Streptophyta</taxon>
        <taxon>Embryophyta</taxon>
        <taxon>Tracheophyta</taxon>
        <taxon>Spermatophyta</taxon>
        <taxon>Magnoliopsida</taxon>
        <taxon>Liliopsida</taxon>
        <taxon>Asparagales</taxon>
        <taxon>Asparagaceae</taxon>
        <taxon>Asparagoideae</taxon>
        <taxon>Asparagus</taxon>
    </lineage>
</organism>
<protein>
    <recommendedName>
        <fullName evidence="3">START domain-containing protein</fullName>
    </recommendedName>
</protein>
<dbReference type="PANTHER" id="PTHR45950:SF7">
    <property type="entry name" value="HOMEOBOX-LEUCINE ZIPPER PROTEIN ATHB-14"/>
    <property type="match status" value="1"/>
</dbReference>
<dbReference type="Gramene" id="ONK70630">
    <property type="protein sequence ID" value="ONK70630"/>
    <property type="gene ID" value="A4U43_C05F35740"/>
</dbReference>
<dbReference type="InterPro" id="IPR044830">
    <property type="entry name" value="HD-Zip_III"/>
</dbReference>
<evidence type="ECO:0000313" key="1">
    <source>
        <dbReference type="EMBL" id="ONK70630.1"/>
    </source>
</evidence>
<keyword evidence="2" id="KW-1185">Reference proteome</keyword>
<reference evidence="2" key="1">
    <citation type="journal article" date="2017" name="Nat. Commun.">
        <title>The asparagus genome sheds light on the origin and evolution of a young Y chromosome.</title>
        <authorList>
            <person name="Harkess A."/>
            <person name="Zhou J."/>
            <person name="Xu C."/>
            <person name="Bowers J.E."/>
            <person name="Van der Hulst R."/>
            <person name="Ayyampalayam S."/>
            <person name="Mercati F."/>
            <person name="Riccardi P."/>
            <person name="McKain M.R."/>
            <person name="Kakrana A."/>
            <person name="Tang H."/>
            <person name="Ray J."/>
            <person name="Groenendijk J."/>
            <person name="Arikit S."/>
            <person name="Mathioni S.M."/>
            <person name="Nakano M."/>
            <person name="Shan H."/>
            <person name="Telgmann-Rauber A."/>
            <person name="Kanno A."/>
            <person name="Yue Z."/>
            <person name="Chen H."/>
            <person name="Li W."/>
            <person name="Chen Y."/>
            <person name="Xu X."/>
            <person name="Zhang Y."/>
            <person name="Luo S."/>
            <person name="Chen H."/>
            <person name="Gao J."/>
            <person name="Mao Z."/>
            <person name="Pires J.C."/>
            <person name="Luo M."/>
            <person name="Kudrna D."/>
            <person name="Wing R.A."/>
            <person name="Meyers B.C."/>
            <person name="Yi K."/>
            <person name="Kong H."/>
            <person name="Lavrijsen P."/>
            <person name="Sunseri F."/>
            <person name="Falavigna A."/>
            <person name="Ye Y."/>
            <person name="Leebens-Mack J.H."/>
            <person name="Chen G."/>
        </authorList>
    </citation>
    <scope>NUCLEOTIDE SEQUENCE [LARGE SCALE GENOMIC DNA]</scope>
    <source>
        <strain evidence="2">cv. DH0086</strain>
    </source>
</reference>